<organism evidence="1 2">
    <name type="scientific">Paramecium pentaurelia</name>
    <dbReference type="NCBI Taxonomy" id="43138"/>
    <lineage>
        <taxon>Eukaryota</taxon>
        <taxon>Sar</taxon>
        <taxon>Alveolata</taxon>
        <taxon>Ciliophora</taxon>
        <taxon>Intramacronucleata</taxon>
        <taxon>Oligohymenophorea</taxon>
        <taxon>Peniculida</taxon>
        <taxon>Parameciidae</taxon>
        <taxon>Paramecium</taxon>
    </lineage>
</organism>
<gene>
    <name evidence="1" type="ORF">PPENT_87.1.T0900131</name>
</gene>
<accession>A0A8S1WG29</accession>
<keyword evidence="2" id="KW-1185">Reference proteome</keyword>
<name>A0A8S1WG29_9CILI</name>
<proteinExistence type="predicted"/>
<comment type="caution">
    <text evidence="1">The sequence shown here is derived from an EMBL/GenBank/DDBJ whole genome shotgun (WGS) entry which is preliminary data.</text>
</comment>
<dbReference type="EMBL" id="CAJJDO010000090">
    <property type="protein sequence ID" value="CAD8187961.1"/>
    <property type="molecule type" value="Genomic_DNA"/>
</dbReference>
<dbReference type="AlphaFoldDB" id="A0A8S1WG29"/>
<dbReference type="Proteomes" id="UP000689195">
    <property type="component" value="Unassembled WGS sequence"/>
</dbReference>
<sequence length="56" mass="6814">MQIRYQKKQINVRVAQDEIIANHEVNYIQSLSPRFINHELQPVIKYFIHLNRLQPK</sequence>
<reference evidence="1" key="1">
    <citation type="submission" date="2021-01" db="EMBL/GenBank/DDBJ databases">
        <authorList>
            <consortium name="Genoscope - CEA"/>
            <person name="William W."/>
        </authorList>
    </citation>
    <scope>NUCLEOTIDE SEQUENCE</scope>
</reference>
<protein>
    <submittedName>
        <fullName evidence="1">Uncharacterized protein</fullName>
    </submittedName>
</protein>
<evidence type="ECO:0000313" key="2">
    <source>
        <dbReference type="Proteomes" id="UP000689195"/>
    </source>
</evidence>
<evidence type="ECO:0000313" key="1">
    <source>
        <dbReference type="EMBL" id="CAD8187961.1"/>
    </source>
</evidence>